<sequence length="393" mass="43981">MREFRCDSEAMRKGYLALAAQVSKAIEKGTLSVYDTLQLVVIDDVVVNWYGKDPFHGRYYEKPDDVLLQMVGQARYEFEKPYFEEHSASTLAELAIKKPTPKKAKPVVDQVFTDSEAAKLWEVGLTAVIKACQGTGLNCFNETECRESDGTFLISEAGMTRLFGERLDDQGMSIVFMHIGSEEAMLVRSKLRKIYEAKVGSKAESALHIRLGEIVTSSVKAIANGHTVELLRIIEDAAKEVGITSKVARVVTDFRRHNRIVWAYLFTLIDSDELEVWRNIGEITDTSALVQALQEAGVTATDSTADKTAQPIAAVTSQTIAERSRHNPLLTSYDDEILDEHGLKAERREWDQSNNEYGQVNEAALTEDISYEDLMANVIETDLTDLISKEQKK</sequence>
<dbReference type="Proteomes" id="UP000255367">
    <property type="component" value="Unassembled WGS sequence"/>
</dbReference>
<keyword evidence="3" id="KW-1185">Reference proteome</keyword>
<feature type="domain" description="Helix-turn-helix" evidence="1">
    <location>
        <begin position="108"/>
        <end position="165"/>
    </location>
</feature>
<name>A0A380NMB7_9FIRM</name>
<dbReference type="RefSeq" id="WP_115310310.1">
    <property type="nucleotide sequence ID" value="NZ_UHIO01000001.1"/>
</dbReference>
<proteinExistence type="predicted"/>
<dbReference type="Pfam" id="PF20038">
    <property type="entry name" value="HTH_59"/>
    <property type="match status" value="1"/>
</dbReference>
<accession>A0A380NMB7</accession>
<dbReference type="EMBL" id="UHIO01000001">
    <property type="protein sequence ID" value="SUP43302.1"/>
    <property type="molecule type" value="Genomic_DNA"/>
</dbReference>
<gene>
    <name evidence="2" type="ORF">NCTC12020_01138</name>
</gene>
<dbReference type="OrthoDB" id="1627649at2"/>
<evidence type="ECO:0000313" key="2">
    <source>
        <dbReference type="EMBL" id="SUP43302.1"/>
    </source>
</evidence>
<dbReference type="AlphaFoldDB" id="A0A380NMB7"/>
<protein>
    <recommendedName>
        <fullName evidence="1">Helix-turn-helix domain-containing protein</fullName>
    </recommendedName>
</protein>
<dbReference type="InterPro" id="IPR045403">
    <property type="entry name" value="HTH_59_Firmicutes_type"/>
</dbReference>
<evidence type="ECO:0000259" key="1">
    <source>
        <dbReference type="Pfam" id="PF20038"/>
    </source>
</evidence>
<evidence type="ECO:0000313" key="3">
    <source>
        <dbReference type="Proteomes" id="UP000255367"/>
    </source>
</evidence>
<reference evidence="2 3" key="1">
    <citation type="submission" date="2018-06" db="EMBL/GenBank/DDBJ databases">
        <authorList>
            <consortium name="Pathogen Informatics"/>
            <person name="Doyle S."/>
        </authorList>
    </citation>
    <scope>NUCLEOTIDE SEQUENCE [LARGE SCALE GENOMIC DNA]</scope>
    <source>
        <strain evidence="2 3">NCTC12020</strain>
    </source>
</reference>
<organism evidence="2 3">
    <name type="scientific">Veillonella criceti</name>
    <dbReference type="NCBI Taxonomy" id="103891"/>
    <lineage>
        <taxon>Bacteria</taxon>
        <taxon>Bacillati</taxon>
        <taxon>Bacillota</taxon>
        <taxon>Negativicutes</taxon>
        <taxon>Veillonellales</taxon>
        <taxon>Veillonellaceae</taxon>
        <taxon>Veillonella</taxon>
    </lineage>
</organism>